<evidence type="ECO:0000256" key="3">
    <source>
        <dbReference type="ARBA" id="ARBA00022801"/>
    </source>
</evidence>
<evidence type="ECO:0000259" key="11">
    <source>
        <dbReference type="PROSITE" id="PS50240"/>
    </source>
</evidence>
<dbReference type="GO" id="GO:0004252">
    <property type="term" value="F:serine-type endopeptidase activity"/>
    <property type="evidence" value="ECO:0007669"/>
    <property type="project" value="InterPro"/>
</dbReference>
<comment type="similarity">
    <text evidence="8">Belongs to the peptidase S1 family. CLIP subfamily.</text>
</comment>
<dbReference type="Gene3D" id="3.30.1640.30">
    <property type="match status" value="2"/>
</dbReference>
<dbReference type="GeneID" id="101894848"/>
<keyword evidence="4 9" id="KW-0720">Serine protease</keyword>
<evidence type="ECO:0000256" key="1">
    <source>
        <dbReference type="ARBA" id="ARBA00022670"/>
    </source>
</evidence>
<organism evidence="13 14">
    <name type="scientific">Musca domestica</name>
    <name type="common">House fly</name>
    <dbReference type="NCBI Taxonomy" id="7370"/>
    <lineage>
        <taxon>Eukaryota</taxon>
        <taxon>Metazoa</taxon>
        <taxon>Ecdysozoa</taxon>
        <taxon>Arthropoda</taxon>
        <taxon>Hexapoda</taxon>
        <taxon>Insecta</taxon>
        <taxon>Pterygota</taxon>
        <taxon>Neoptera</taxon>
        <taxon>Endopterygota</taxon>
        <taxon>Diptera</taxon>
        <taxon>Brachycera</taxon>
        <taxon>Muscomorpha</taxon>
        <taxon>Muscoidea</taxon>
        <taxon>Muscidae</taxon>
        <taxon>Musca</taxon>
    </lineage>
</organism>
<dbReference type="PROSITE" id="PS51888">
    <property type="entry name" value="CLIP"/>
    <property type="match status" value="1"/>
</dbReference>
<evidence type="ECO:0000256" key="10">
    <source>
        <dbReference type="SAM" id="SignalP"/>
    </source>
</evidence>
<reference evidence="14" key="1">
    <citation type="submission" date="2025-08" db="UniProtKB">
        <authorList>
            <consortium name="RefSeq"/>
        </authorList>
    </citation>
    <scope>IDENTIFICATION</scope>
    <source>
        <strain evidence="14">Aabys</strain>
        <tissue evidence="14">Whole body</tissue>
    </source>
</reference>
<dbReference type="SUPFAM" id="SSF50494">
    <property type="entry name" value="Trypsin-like serine proteases"/>
    <property type="match status" value="2"/>
</dbReference>
<dbReference type="VEuPathDB" id="VectorBase:MDOMA2_019176"/>
<keyword evidence="6" id="KW-0865">Zymogen</keyword>
<dbReference type="PROSITE" id="PS50240">
    <property type="entry name" value="TRYPSIN_DOM"/>
    <property type="match status" value="2"/>
</dbReference>
<dbReference type="OrthoDB" id="9028152at2759"/>
<accession>A0A9J7DBU7</accession>
<keyword evidence="3 9" id="KW-0378">Hydrolase</keyword>
<dbReference type="SMART" id="SM00680">
    <property type="entry name" value="CLIP"/>
    <property type="match status" value="2"/>
</dbReference>
<dbReference type="CDD" id="cd00190">
    <property type="entry name" value="Tryp_SPc"/>
    <property type="match status" value="2"/>
</dbReference>
<proteinExistence type="inferred from homology"/>
<dbReference type="PROSITE" id="PS00135">
    <property type="entry name" value="TRYPSIN_SER"/>
    <property type="match status" value="2"/>
</dbReference>
<evidence type="ECO:0000313" key="13">
    <source>
        <dbReference type="Proteomes" id="UP001652621"/>
    </source>
</evidence>
<dbReference type="PRINTS" id="PR00722">
    <property type="entry name" value="CHYMOTRYPSIN"/>
</dbReference>
<feature type="domain" description="Peptidase S1" evidence="11">
    <location>
        <begin position="105"/>
        <end position="362"/>
    </location>
</feature>
<feature type="signal peptide" evidence="10">
    <location>
        <begin position="1"/>
        <end position="27"/>
    </location>
</feature>
<feature type="domain" description="Peptidase S1" evidence="11">
    <location>
        <begin position="452"/>
        <end position="694"/>
    </location>
</feature>
<dbReference type="InterPro" id="IPR051487">
    <property type="entry name" value="Ser/Thr_Proteases_Immune/Dev"/>
</dbReference>
<dbReference type="InterPro" id="IPR022700">
    <property type="entry name" value="CLIP"/>
</dbReference>
<keyword evidence="7" id="KW-1015">Disulfide bond</keyword>
<protein>
    <submittedName>
        <fullName evidence="14">Serine protease hepsin-like</fullName>
    </submittedName>
</protein>
<dbReference type="AlphaFoldDB" id="A0A9J7DBU7"/>
<keyword evidence="13" id="KW-1185">Reference proteome</keyword>
<dbReference type="KEGG" id="mde:101894848"/>
<feature type="domain" description="Clip" evidence="12">
    <location>
        <begin position="32"/>
        <end position="91"/>
    </location>
</feature>
<feature type="chain" id="PRO_5045156667" evidence="10">
    <location>
        <begin position="28"/>
        <end position="697"/>
    </location>
</feature>
<evidence type="ECO:0000256" key="2">
    <source>
        <dbReference type="ARBA" id="ARBA00022729"/>
    </source>
</evidence>
<dbReference type="InterPro" id="IPR043504">
    <property type="entry name" value="Peptidase_S1_PA_chymotrypsin"/>
</dbReference>
<evidence type="ECO:0000256" key="7">
    <source>
        <dbReference type="ARBA" id="ARBA00023157"/>
    </source>
</evidence>
<evidence type="ECO:0000256" key="6">
    <source>
        <dbReference type="ARBA" id="ARBA00023145"/>
    </source>
</evidence>
<dbReference type="GO" id="GO:0006508">
    <property type="term" value="P:proteolysis"/>
    <property type="evidence" value="ECO:0007669"/>
    <property type="project" value="UniProtKB-KW"/>
</dbReference>
<dbReference type="InterPro" id="IPR033116">
    <property type="entry name" value="TRYPSIN_SER"/>
</dbReference>
<dbReference type="InterPro" id="IPR001314">
    <property type="entry name" value="Peptidase_S1A"/>
</dbReference>
<dbReference type="Pfam" id="PF12032">
    <property type="entry name" value="CLIP"/>
    <property type="match status" value="2"/>
</dbReference>
<dbReference type="InterPro" id="IPR001254">
    <property type="entry name" value="Trypsin_dom"/>
</dbReference>
<gene>
    <name evidence="14" type="primary">LOC101894848</name>
</gene>
<keyword evidence="2 10" id="KW-0732">Signal</keyword>
<dbReference type="InterPro" id="IPR009003">
    <property type="entry name" value="Peptidase_S1_PA"/>
</dbReference>
<dbReference type="Pfam" id="PF00089">
    <property type="entry name" value="Trypsin"/>
    <property type="match status" value="2"/>
</dbReference>
<keyword evidence="5" id="KW-0106">Calcium</keyword>
<dbReference type="Gene3D" id="2.40.10.10">
    <property type="entry name" value="Trypsin-like serine proteases"/>
    <property type="match status" value="4"/>
</dbReference>
<evidence type="ECO:0000256" key="5">
    <source>
        <dbReference type="ARBA" id="ARBA00022837"/>
    </source>
</evidence>
<dbReference type="PANTHER" id="PTHR24256">
    <property type="entry name" value="TRYPTASE-RELATED"/>
    <property type="match status" value="1"/>
</dbReference>
<name>A0A9J7DBU7_MUSDO</name>
<evidence type="ECO:0000256" key="4">
    <source>
        <dbReference type="ARBA" id="ARBA00022825"/>
    </source>
</evidence>
<sequence>MSAYIIRQKLYTVFFILLFSIVKIANGRTYKPCAVHTHSGSCIALGKCPILYEQFKVYNELTRDEKDFIKNSQCGFDSNGEDLASRVLVCCPRNSDQCGVVEKVSNSGSDGNNRTESMIAIPDDAYPWMAVIEHESTADPNIREYLCGGSLINSMYVLTAAHCLTDAKWKARRVWLGHWDSNSPNAMEMEIEENIIHPKYGQNSYHDIALVRMKTAVEVSKFIRPICLPLDGHLNSVKLTDTLAEFASWGPEQKNFGIKTTSKFKMYLKVWDTRLCRKRYIMSRREINLDYELCAGGEEGVDTCRGDSGGALMHSMHKAYREKVYFVIGVMSFGIKQCGSKGWPSVSIEVQSHLPWILSNWRRTTGRCIALGKCPMLYEQSKVYNELTREEKDFFPNSQCEFDSKGDDLASRVLVCCPRNSDQCGVVEKVSNSGSDGNNRTESLIPIPDDVYPWMAVIEHESTEVLLVITDPNIREYLCGGSLINSMYVLTAAHCVTDAKWKARRVWLGHWDSNSPNAMEMEIEENTIHPKYGQNSYHDIALVRMKTAVEVSKFIRPICLPLDGHLNSLKLTDTLAEFATWRPEQKDFGIKTTSKFKMYLKVWDTRLCSRKYIMSRRKINLDYELCAGGEEGVDTCRGDSGGALMHSMHKAYREKVYFVIGVMSFGIKQCGSKGWPSVSIEVQSHLPWILSNWRRTV</sequence>
<evidence type="ECO:0000256" key="9">
    <source>
        <dbReference type="RuleBase" id="RU363034"/>
    </source>
</evidence>
<dbReference type="PROSITE" id="PS00134">
    <property type="entry name" value="TRYPSIN_HIS"/>
    <property type="match status" value="2"/>
</dbReference>
<dbReference type="InterPro" id="IPR018114">
    <property type="entry name" value="TRYPSIN_HIS"/>
</dbReference>
<dbReference type="RefSeq" id="XP_019890293.2">
    <property type="nucleotide sequence ID" value="XM_020034734.2"/>
</dbReference>
<evidence type="ECO:0000313" key="14">
    <source>
        <dbReference type="RefSeq" id="XP_019890293.2"/>
    </source>
</evidence>
<evidence type="ECO:0000256" key="8">
    <source>
        <dbReference type="ARBA" id="ARBA00024195"/>
    </source>
</evidence>
<dbReference type="SMART" id="SM00020">
    <property type="entry name" value="Tryp_SPc"/>
    <property type="match status" value="2"/>
</dbReference>
<evidence type="ECO:0000259" key="12">
    <source>
        <dbReference type="PROSITE" id="PS51888"/>
    </source>
</evidence>
<dbReference type="Proteomes" id="UP001652621">
    <property type="component" value="Unplaced"/>
</dbReference>
<keyword evidence="1 9" id="KW-0645">Protease</keyword>
<dbReference type="InterPro" id="IPR038565">
    <property type="entry name" value="CLIP_sf"/>
</dbReference>